<protein>
    <submittedName>
        <fullName evidence="1">Uncharacterized protein</fullName>
    </submittedName>
</protein>
<name>F1TJ20_RHOHA</name>
<dbReference type="AlphaFoldDB" id="F1TJ20"/>
<sequence>MRICASGPSAAFRRCALQVPRLRWMPPIVGGELDPERCDGE</sequence>
<evidence type="ECO:0000313" key="2">
    <source>
        <dbReference type="Proteomes" id="UP000004245"/>
    </source>
</evidence>
<gene>
    <name evidence="1" type="ORF">HMPREF0724_11893</name>
</gene>
<evidence type="ECO:0000313" key="1">
    <source>
        <dbReference type="EMBL" id="EGD24357.1"/>
    </source>
</evidence>
<organism evidence="1 2">
    <name type="scientific">Prescottella equi ATCC 33707</name>
    <dbReference type="NCBI Taxonomy" id="525370"/>
    <lineage>
        <taxon>Bacteria</taxon>
        <taxon>Bacillati</taxon>
        <taxon>Actinomycetota</taxon>
        <taxon>Actinomycetes</taxon>
        <taxon>Mycobacteriales</taxon>
        <taxon>Nocardiaceae</taxon>
        <taxon>Prescottella</taxon>
    </lineage>
</organism>
<reference evidence="1" key="1">
    <citation type="submission" date="2011-01" db="EMBL/GenBank/DDBJ databases">
        <authorList>
            <person name="Muzny D."/>
            <person name="Qin X."/>
            <person name="Buhay C."/>
            <person name="Dugan-Rocha S."/>
            <person name="Ding Y."/>
            <person name="Chen G."/>
            <person name="Hawes A."/>
            <person name="Holder M."/>
            <person name="Jhangiani S."/>
            <person name="Johnson A."/>
            <person name="Khan Z."/>
            <person name="Li Z."/>
            <person name="Liu W."/>
            <person name="Liu X."/>
            <person name="Perez L."/>
            <person name="Shen H."/>
            <person name="Wang Q."/>
            <person name="Watt J."/>
            <person name="Xi L."/>
            <person name="Xin Y."/>
            <person name="Zhou J."/>
            <person name="Deng J."/>
            <person name="Jiang H."/>
            <person name="Liu Y."/>
            <person name="Qu J."/>
            <person name="Song X.-Z."/>
            <person name="Zhang L."/>
            <person name="Villasana D."/>
            <person name="Johnson A."/>
            <person name="Liu J."/>
            <person name="Liyanage D."/>
            <person name="Lorensuhewa L."/>
            <person name="Robinson T."/>
            <person name="Song A."/>
            <person name="Song B.-B."/>
            <person name="Dinh H."/>
            <person name="Thornton R."/>
            <person name="Coyle M."/>
            <person name="Francisco L."/>
            <person name="Jackson L."/>
            <person name="Javaid M."/>
            <person name="Korchina V."/>
            <person name="Kovar C."/>
            <person name="Mata R."/>
            <person name="Mathew T."/>
            <person name="Ngo R."/>
            <person name="Nguyen L."/>
            <person name="Nguyen N."/>
            <person name="Okwuonu G."/>
            <person name="Ongeri F."/>
            <person name="Pham C."/>
            <person name="Simmons D."/>
            <person name="Wilczek-Boney K."/>
            <person name="Hale W."/>
            <person name="Jakkamsetti A."/>
            <person name="Pham P."/>
            <person name="Ruth R."/>
            <person name="San Lucas F."/>
            <person name="Warren J."/>
            <person name="Zhang J."/>
            <person name="Zhao Z."/>
            <person name="Zhou C."/>
            <person name="Zhu D."/>
            <person name="Lee S."/>
            <person name="Bess C."/>
            <person name="Blankenburg K."/>
            <person name="Forbes L."/>
            <person name="Fu Q."/>
            <person name="Gubbala S."/>
            <person name="Hirani K."/>
            <person name="Jayaseelan J.C."/>
            <person name="Lara F."/>
            <person name="Munidasa M."/>
            <person name="Palculict T."/>
            <person name="Patil S."/>
            <person name="Pu L.-L."/>
            <person name="Saada N."/>
            <person name="Tang L."/>
            <person name="Weissenberger G."/>
            <person name="Zhu Y."/>
            <person name="Hemphill L."/>
            <person name="Shang Y."/>
            <person name="Youmans B."/>
            <person name="Ayvaz T."/>
            <person name="Ross M."/>
            <person name="Santibanez J."/>
            <person name="Aqrawi P."/>
            <person name="Gross S."/>
            <person name="Joshi V."/>
            <person name="Fowler G."/>
            <person name="Nazareth L."/>
            <person name="Reid J."/>
            <person name="Worley K."/>
            <person name="Petrosino J."/>
            <person name="Highlander S."/>
            <person name="Gibbs R."/>
        </authorList>
    </citation>
    <scope>NUCLEOTIDE SEQUENCE [LARGE SCALE GENOMIC DNA]</scope>
    <source>
        <strain evidence="1">ATCC 33707</strain>
    </source>
</reference>
<keyword evidence="2" id="KW-1185">Reference proteome</keyword>
<proteinExistence type="predicted"/>
<dbReference type="Proteomes" id="UP000004245">
    <property type="component" value="Unassembled WGS sequence"/>
</dbReference>
<accession>F1TJ20</accession>
<comment type="caution">
    <text evidence="1">The sequence shown here is derived from an EMBL/GenBank/DDBJ whole genome shotgun (WGS) entry which is preliminary data.</text>
</comment>
<dbReference type="EMBL" id="ADNW02000009">
    <property type="protein sequence ID" value="EGD24357.1"/>
    <property type="molecule type" value="Genomic_DNA"/>
</dbReference>
<dbReference type="HOGENOM" id="CLU_3275806_0_0_11"/>